<comment type="caution">
    <text evidence="5">The sequence shown here is derived from an EMBL/GenBank/DDBJ whole genome shotgun (WGS) entry which is preliminary data.</text>
</comment>
<evidence type="ECO:0000313" key="6">
    <source>
        <dbReference type="Proteomes" id="UP001222027"/>
    </source>
</evidence>
<evidence type="ECO:0000256" key="2">
    <source>
        <dbReference type="ARBA" id="ARBA00022640"/>
    </source>
</evidence>
<evidence type="ECO:0000256" key="1">
    <source>
        <dbReference type="ARBA" id="ARBA00004474"/>
    </source>
</evidence>
<name>A0AAV8Q948_ENSVE</name>
<evidence type="ECO:0000256" key="3">
    <source>
        <dbReference type="ARBA" id="ARBA00022946"/>
    </source>
</evidence>
<dbReference type="GO" id="GO:0009536">
    <property type="term" value="C:plastid"/>
    <property type="evidence" value="ECO:0007669"/>
    <property type="project" value="UniProtKB-SubCell"/>
</dbReference>
<protein>
    <recommendedName>
        <fullName evidence="4">Plastid lipid-associated protein/fibrillin conserved domain-containing protein</fullName>
    </recommendedName>
</protein>
<evidence type="ECO:0000313" key="5">
    <source>
        <dbReference type="EMBL" id="KAJ8465410.1"/>
    </source>
</evidence>
<keyword evidence="6" id="KW-1185">Reference proteome</keyword>
<organism evidence="5 6">
    <name type="scientific">Ensete ventricosum</name>
    <name type="common">Abyssinian banana</name>
    <name type="synonym">Musa ensete</name>
    <dbReference type="NCBI Taxonomy" id="4639"/>
    <lineage>
        <taxon>Eukaryota</taxon>
        <taxon>Viridiplantae</taxon>
        <taxon>Streptophyta</taxon>
        <taxon>Embryophyta</taxon>
        <taxon>Tracheophyta</taxon>
        <taxon>Spermatophyta</taxon>
        <taxon>Magnoliopsida</taxon>
        <taxon>Liliopsida</taxon>
        <taxon>Zingiberales</taxon>
        <taxon>Musaceae</taxon>
        <taxon>Ensete</taxon>
    </lineage>
</organism>
<dbReference type="InterPro" id="IPR006843">
    <property type="entry name" value="PAP/fibrillin_dom"/>
</dbReference>
<dbReference type="Proteomes" id="UP001222027">
    <property type="component" value="Unassembled WGS sequence"/>
</dbReference>
<keyword evidence="2" id="KW-0934">Plastid</keyword>
<accession>A0AAV8Q948</accession>
<reference evidence="5 6" key="1">
    <citation type="submission" date="2022-12" db="EMBL/GenBank/DDBJ databases">
        <title>Chromosome-scale assembly of the Ensete ventricosum genome.</title>
        <authorList>
            <person name="Dussert Y."/>
            <person name="Stocks J."/>
            <person name="Wendawek A."/>
            <person name="Woldeyes F."/>
            <person name="Nichols R.A."/>
            <person name="Borrell J.S."/>
        </authorList>
    </citation>
    <scope>NUCLEOTIDE SEQUENCE [LARGE SCALE GENOMIC DNA]</scope>
    <source>
        <strain evidence="6">cv. Maze</strain>
        <tissue evidence="5">Seeds</tissue>
    </source>
</reference>
<evidence type="ECO:0000259" key="4">
    <source>
        <dbReference type="Pfam" id="PF04755"/>
    </source>
</evidence>
<keyword evidence="3" id="KW-0809">Transit peptide</keyword>
<dbReference type="EMBL" id="JAQQAF010000008">
    <property type="protein sequence ID" value="KAJ8465410.1"/>
    <property type="molecule type" value="Genomic_DNA"/>
</dbReference>
<proteinExistence type="predicted"/>
<dbReference type="Pfam" id="PF04755">
    <property type="entry name" value="PAP_fibrillin"/>
    <property type="match status" value="1"/>
</dbReference>
<comment type="subcellular location">
    <subcellularLocation>
        <location evidence="1">Plastid</location>
    </subcellularLocation>
</comment>
<dbReference type="PANTHER" id="PTHR31906">
    <property type="entry name" value="PLASTID-LIPID-ASSOCIATED PROTEIN 4, CHLOROPLASTIC-RELATED"/>
    <property type="match status" value="1"/>
</dbReference>
<dbReference type="AlphaFoldDB" id="A0AAV8Q948"/>
<sequence length="138" mass="14979">MEIINATTLSIPFATFSFGASASFEVQSSSRIQVQFKEGIFEAPEISPSPDLPEKVDVFGQKIDLKPVQQTLNPVQEAAANITRSISCQPPLKVPLPGNRAASWLLTTYLDKDFRISRGDGGLFVLAKEGSPLLDQLS</sequence>
<feature type="domain" description="Plastid lipid-associated protein/fibrillin conserved" evidence="4">
    <location>
        <begin position="3"/>
        <end position="127"/>
    </location>
</feature>
<dbReference type="InterPro" id="IPR039633">
    <property type="entry name" value="PAP"/>
</dbReference>
<gene>
    <name evidence="5" type="ORF">OPV22_027962</name>
</gene>